<dbReference type="InterPro" id="IPR036291">
    <property type="entry name" value="NAD(P)-bd_dom_sf"/>
</dbReference>
<sequence>MKVGVLGSGDVGRALAAGFLKHGHEAMLGTRSPDKADVQEWARNHAGARTGTFDEAARFGDIVALAVLGRIAANVIELAGADNLAGKTLIDATNPLADEPPVNGVLKYTTGPNESAGEQIQAQIPRTHVVKAFNSVGNALMVDPQFAQGTPTMFLCGNDEQAKASVAGIIREFGWEPYDCGSIVSARALEPLCMLWCLPGFLRNEWQHAFKLLTKEG</sequence>
<dbReference type="PANTHER" id="PTHR14239">
    <property type="entry name" value="DUDULIN-RELATED"/>
    <property type="match status" value="1"/>
</dbReference>
<dbReference type="SUPFAM" id="SSF51735">
    <property type="entry name" value="NAD(P)-binding Rossmann-fold domains"/>
    <property type="match status" value="1"/>
</dbReference>
<evidence type="ECO:0000259" key="2">
    <source>
        <dbReference type="Pfam" id="PF03807"/>
    </source>
</evidence>
<dbReference type="Gene3D" id="3.40.50.720">
    <property type="entry name" value="NAD(P)-binding Rossmann-like Domain"/>
    <property type="match status" value="1"/>
</dbReference>
<keyword evidence="4" id="KW-1185">Reference proteome</keyword>
<evidence type="ECO:0000313" key="3">
    <source>
        <dbReference type="EMBL" id="MCC8400607.1"/>
    </source>
</evidence>
<comment type="caution">
    <text evidence="3">The sequence shown here is derived from an EMBL/GenBank/DDBJ whole genome shotgun (WGS) entry which is preliminary data.</text>
</comment>
<keyword evidence="1" id="KW-0560">Oxidoreductase</keyword>
<protein>
    <submittedName>
        <fullName evidence="3">NAD(P)-binding domain-containing protein</fullName>
    </submittedName>
</protein>
<accession>A0ABS8K7G4</accession>
<dbReference type="InterPro" id="IPR028939">
    <property type="entry name" value="P5C_Rdtase_cat_N"/>
</dbReference>
<evidence type="ECO:0000256" key="1">
    <source>
        <dbReference type="ARBA" id="ARBA00023002"/>
    </source>
</evidence>
<feature type="domain" description="Pyrroline-5-carboxylate reductase catalytic N-terminal" evidence="2">
    <location>
        <begin position="2"/>
        <end position="95"/>
    </location>
</feature>
<dbReference type="InterPro" id="IPR051267">
    <property type="entry name" value="STEAP_metalloreductase"/>
</dbReference>
<reference evidence="3 4" key="1">
    <citation type="submission" date="2021-11" db="EMBL/GenBank/DDBJ databases">
        <authorList>
            <person name="Oh E.-T."/>
            <person name="Kim S.-B."/>
        </authorList>
    </citation>
    <scope>NUCLEOTIDE SEQUENCE [LARGE SCALE GENOMIC DNA]</scope>
    <source>
        <strain evidence="3 4">MMS20-SJTN17</strain>
    </source>
</reference>
<dbReference type="Pfam" id="PF03807">
    <property type="entry name" value="F420_oxidored"/>
    <property type="match status" value="1"/>
</dbReference>
<dbReference type="EMBL" id="JAJITC010000001">
    <property type="protein sequence ID" value="MCC8400607.1"/>
    <property type="molecule type" value="Genomic_DNA"/>
</dbReference>
<dbReference type="RefSeq" id="WP_230559518.1">
    <property type="nucleotide sequence ID" value="NZ_JAJITC010000001.1"/>
</dbReference>
<gene>
    <name evidence="3" type="ORF">LJ655_01640</name>
</gene>
<proteinExistence type="predicted"/>
<evidence type="ECO:0000313" key="4">
    <source>
        <dbReference type="Proteomes" id="UP001430614"/>
    </source>
</evidence>
<dbReference type="Proteomes" id="UP001430614">
    <property type="component" value="Unassembled WGS sequence"/>
</dbReference>
<organism evidence="3 4">
    <name type="scientific">Paraburkholderia translucens</name>
    <dbReference type="NCBI Taxonomy" id="2886945"/>
    <lineage>
        <taxon>Bacteria</taxon>
        <taxon>Pseudomonadati</taxon>
        <taxon>Pseudomonadota</taxon>
        <taxon>Betaproteobacteria</taxon>
        <taxon>Burkholderiales</taxon>
        <taxon>Burkholderiaceae</taxon>
        <taxon>Paraburkholderia</taxon>
    </lineage>
</organism>
<name>A0ABS8K7G4_9BURK</name>